<dbReference type="EMBL" id="JALNTZ010000003">
    <property type="protein sequence ID" value="KAJ3658564.1"/>
    <property type="molecule type" value="Genomic_DNA"/>
</dbReference>
<name>A0AA38IP52_9CUCU</name>
<protein>
    <submittedName>
        <fullName evidence="1">Uncharacterized protein</fullName>
    </submittedName>
</protein>
<dbReference type="Proteomes" id="UP001168821">
    <property type="component" value="Unassembled WGS sequence"/>
</dbReference>
<reference evidence="1" key="1">
    <citation type="journal article" date="2023" name="G3 (Bethesda)">
        <title>Whole genome assemblies of Zophobas morio and Tenebrio molitor.</title>
        <authorList>
            <person name="Kaur S."/>
            <person name="Stinson S.A."/>
            <person name="diCenzo G.C."/>
        </authorList>
    </citation>
    <scope>NUCLEOTIDE SEQUENCE</scope>
    <source>
        <strain evidence="1">QUZm001</strain>
    </source>
</reference>
<proteinExistence type="predicted"/>
<comment type="caution">
    <text evidence="1">The sequence shown here is derived from an EMBL/GenBank/DDBJ whole genome shotgun (WGS) entry which is preliminary data.</text>
</comment>
<organism evidence="1 2">
    <name type="scientific">Zophobas morio</name>
    <dbReference type="NCBI Taxonomy" id="2755281"/>
    <lineage>
        <taxon>Eukaryota</taxon>
        <taxon>Metazoa</taxon>
        <taxon>Ecdysozoa</taxon>
        <taxon>Arthropoda</taxon>
        <taxon>Hexapoda</taxon>
        <taxon>Insecta</taxon>
        <taxon>Pterygota</taxon>
        <taxon>Neoptera</taxon>
        <taxon>Endopterygota</taxon>
        <taxon>Coleoptera</taxon>
        <taxon>Polyphaga</taxon>
        <taxon>Cucujiformia</taxon>
        <taxon>Tenebrionidae</taxon>
        <taxon>Zophobas</taxon>
    </lineage>
</organism>
<accession>A0AA38IP52</accession>
<gene>
    <name evidence="1" type="ORF">Zmor_010297</name>
</gene>
<keyword evidence="2" id="KW-1185">Reference proteome</keyword>
<evidence type="ECO:0000313" key="1">
    <source>
        <dbReference type="EMBL" id="KAJ3658564.1"/>
    </source>
</evidence>
<sequence>MLKGKFVVIEAVSACSGPIHDLAELGLIKSKISWSGLGKWISLHATSMICQGRRWFVWATKLWCIVPLDVSIYESTVLRQLHVETELTRSWTVPAGNKSRSSIVHLCRNAKEAIIIIPPQGGGKKVTSPRRRLDGAAFPGCGGGNVDLIAQFIGDRVSWTDTRTRFLPALEKYTFLSDSGWEESRMRIKLGESQQFVTY</sequence>
<dbReference type="AlphaFoldDB" id="A0AA38IP52"/>
<evidence type="ECO:0000313" key="2">
    <source>
        <dbReference type="Proteomes" id="UP001168821"/>
    </source>
</evidence>